<dbReference type="AlphaFoldDB" id="A0A1F8GUL8"/>
<reference evidence="1 2" key="1">
    <citation type="journal article" date="2016" name="Nat. Commun.">
        <title>Thousands of microbial genomes shed light on interconnected biogeochemical processes in an aquifer system.</title>
        <authorList>
            <person name="Anantharaman K."/>
            <person name="Brown C.T."/>
            <person name="Hug L.A."/>
            <person name="Sharon I."/>
            <person name="Castelle C.J."/>
            <person name="Probst A.J."/>
            <person name="Thomas B.C."/>
            <person name="Singh A."/>
            <person name="Wilkins M.J."/>
            <person name="Karaoz U."/>
            <person name="Brodie E.L."/>
            <person name="Williams K.H."/>
            <person name="Hubbard S.S."/>
            <person name="Banfield J.F."/>
        </authorList>
    </citation>
    <scope>NUCLEOTIDE SEQUENCE [LARGE SCALE GENOMIC DNA]</scope>
</reference>
<accession>A0A1F8GUL8</accession>
<dbReference type="EMBL" id="MGKP01000011">
    <property type="protein sequence ID" value="OGN28991.1"/>
    <property type="molecule type" value="Genomic_DNA"/>
</dbReference>
<proteinExistence type="predicted"/>
<gene>
    <name evidence="1" type="ORF">A3A33_01860</name>
</gene>
<name>A0A1F8GUL8_9BACT</name>
<protein>
    <submittedName>
        <fullName evidence="1">Uncharacterized protein</fullName>
    </submittedName>
</protein>
<sequence length="162" mass="17147">MITSPHRQPDEEKEINLIRKLLRAGPILAISLASLICLHNKDASATVANKGTPTITATDHDIGNQNANAEVTILVESVAPLIADIGNKETATSAPTAAFTVILSSPTIAYVSAGSGPMITGNLFGTNYNSVNIDVGEASSNHYQDMLDLRRQRGFDFGGLRS</sequence>
<organism evidence="1 2">
    <name type="scientific">Candidatus Yanofskybacteria bacterium RIFCSPLOWO2_01_FULL_49_25</name>
    <dbReference type="NCBI Taxonomy" id="1802701"/>
    <lineage>
        <taxon>Bacteria</taxon>
        <taxon>Candidatus Yanofskyibacteriota</taxon>
    </lineage>
</organism>
<dbReference type="Proteomes" id="UP000179047">
    <property type="component" value="Unassembled WGS sequence"/>
</dbReference>
<evidence type="ECO:0000313" key="1">
    <source>
        <dbReference type="EMBL" id="OGN28991.1"/>
    </source>
</evidence>
<comment type="caution">
    <text evidence="1">The sequence shown here is derived from an EMBL/GenBank/DDBJ whole genome shotgun (WGS) entry which is preliminary data.</text>
</comment>
<evidence type="ECO:0000313" key="2">
    <source>
        <dbReference type="Proteomes" id="UP000179047"/>
    </source>
</evidence>